<comment type="caution">
    <text evidence="1">The sequence shown here is derived from an EMBL/GenBank/DDBJ whole genome shotgun (WGS) entry which is preliminary data.</text>
</comment>
<dbReference type="EMBL" id="JAUSUF010000002">
    <property type="protein sequence ID" value="MDQ0149304.1"/>
    <property type="molecule type" value="Genomic_DNA"/>
</dbReference>
<dbReference type="InterPro" id="IPR036086">
    <property type="entry name" value="ParB/Sulfiredoxin_sf"/>
</dbReference>
<evidence type="ECO:0000313" key="2">
    <source>
        <dbReference type="Proteomes" id="UP001228504"/>
    </source>
</evidence>
<evidence type="ECO:0008006" key="3">
    <source>
        <dbReference type="Google" id="ProtNLM"/>
    </source>
</evidence>
<reference evidence="1 2" key="1">
    <citation type="submission" date="2023-07" db="EMBL/GenBank/DDBJ databases">
        <title>Genomic Encyclopedia of Type Strains, Phase IV (KMG-IV): sequencing the most valuable type-strain genomes for metagenomic binning, comparative biology and taxonomic classification.</title>
        <authorList>
            <person name="Goeker M."/>
        </authorList>
    </citation>
    <scope>NUCLEOTIDE SEQUENCE [LARGE SCALE GENOMIC DNA]</scope>
    <source>
        <strain evidence="1 2">DSM 20694</strain>
    </source>
</reference>
<dbReference type="SUPFAM" id="SSF110849">
    <property type="entry name" value="ParB/Sulfiredoxin"/>
    <property type="match status" value="1"/>
</dbReference>
<accession>A0ABT9USN7</accession>
<gene>
    <name evidence="1" type="ORF">J2S18_001234</name>
</gene>
<dbReference type="RefSeq" id="WP_307484562.1">
    <property type="nucleotide sequence ID" value="NZ_JAUSUF010000002.1"/>
</dbReference>
<dbReference type="Proteomes" id="UP001228504">
    <property type="component" value="Unassembled WGS sequence"/>
</dbReference>
<organism evidence="1 2">
    <name type="scientific">Eubacterium multiforme</name>
    <dbReference type="NCBI Taxonomy" id="83339"/>
    <lineage>
        <taxon>Bacteria</taxon>
        <taxon>Bacillati</taxon>
        <taxon>Bacillota</taxon>
        <taxon>Clostridia</taxon>
        <taxon>Eubacteriales</taxon>
        <taxon>Eubacteriaceae</taxon>
        <taxon>Eubacterium</taxon>
    </lineage>
</organism>
<keyword evidence="2" id="KW-1185">Reference proteome</keyword>
<protein>
    <recommendedName>
        <fullName evidence="3">ParB-like nuclease domain-containing protein</fullName>
    </recommendedName>
</protein>
<evidence type="ECO:0000313" key="1">
    <source>
        <dbReference type="EMBL" id="MDQ0149304.1"/>
    </source>
</evidence>
<sequence>MNKVKEKVSKVNKYNYFNTEKYIFVELKDIKPSQLYINSEKLSKVLKWFNPKDYNSYEPIPIKELDGELIFTDGHTRAYAAYLKGVKTIKVYFDEDELDWNLYRTCVKWCSLENIKSIKDLKNRIITPKEYELLWIKRCENIN</sequence>
<name>A0ABT9USN7_9FIRM</name>
<proteinExistence type="predicted"/>